<sequence>MAGSYGSETLHNGRYRLSFTVGGLLAPQGRIIALLFVGDDRSERDVWSGADSASSAGKGVGAGGLGGLGELGERILRVRRQAIDDNVLSIRTQSANARVVSEVLKRLSALTEEEIRFLADANTSASDRQVLMWVAMCRYYALIGEFATEVVRDHYLMGLPTVTREDYDRFIQGKAMWHEELEELSPATSNKLRSNVFKAMSEAGLVERRSDTLLPSLLGRSVAGILESRPESFRFFPMSEG</sequence>
<evidence type="ECO:0000313" key="1">
    <source>
        <dbReference type="EMBL" id="OZG57428.1"/>
    </source>
</evidence>
<dbReference type="OrthoDB" id="981635at2"/>
<dbReference type="Proteomes" id="UP000216871">
    <property type="component" value="Unassembled WGS sequence"/>
</dbReference>
<keyword evidence="2" id="KW-1185">Reference proteome</keyword>
<dbReference type="RefSeq" id="WP_094668332.1">
    <property type="nucleotide sequence ID" value="NZ_MWWW01000028.1"/>
</dbReference>
<reference evidence="1 2" key="1">
    <citation type="journal article" date="2017" name="BMC Genomics">
        <title>Comparative genomic and phylogenomic analyses of the Bifidobacteriaceae family.</title>
        <authorList>
            <person name="Lugli G.A."/>
            <person name="Milani C."/>
            <person name="Turroni F."/>
            <person name="Duranti S."/>
            <person name="Mancabelli L."/>
            <person name="Mangifesta M."/>
            <person name="Ferrario C."/>
            <person name="Modesto M."/>
            <person name="Mattarelli P."/>
            <person name="Jiri K."/>
            <person name="van Sinderen D."/>
            <person name="Ventura M."/>
        </authorList>
    </citation>
    <scope>NUCLEOTIDE SEQUENCE [LARGE SCALE GENOMIC DNA]</scope>
    <source>
        <strain evidence="1 2">DSM 100196</strain>
    </source>
</reference>
<comment type="caution">
    <text evidence="1">The sequence shown here is derived from an EMBL/GenBank/DDBJ whole genome shotgun (WGS) entry which is preliminary data.</text>
</comment>
<organism evidence="1 2">
    <name type="scientific">Bifidobacterium myosotis</name>
    <dbReference type="NCBI Taxonomy" id="1630166"/>
    <lineage>
        <taxon>Bacteria</taxon>
        <taxon>Bacillati</taxon>
        <taxon>Actinomycetota</taxon>
        <taxon>Actinomycetes</taxon>
        <taxon>Bifidobacteriales</taxon>
        <taxon>Bifidobacteriaceae</taxon>
        <taxon>Bifidobacterium</taxon>
    </lineage>
</organism>
<dbReference type="InterPro" id="IPR023137">
    <property type="entry name" value="BrxA_sf"/>
</dbReference>
<gene>
    <name evidence="1" type="ORF">BMYO_1925</name>
</gene>
<dbReference type="AlphaFoldDB" id="A0A261FEA0"/>
<evidence type="ECO:0000313" key="2">
    <source>
        <dbReference type="Proteomes" id="UP000216871"/>
    </source>
</evidence>
<dbReference type="EMBL" id="MWWW01000028">
    <property type="protein sequence ID" value="OZG57428.1"/>
    <property type="molecule type" value="Genomic_DNA"/>
</dbReference>
<evidence type="ECO:0008006" key="3">
    <source>
        <dbReference type="Google" id="ProtNLM"/>
    </source>
</evidence>
<proteinExistence type="predicted"/>
<dbReference type="Gene3D" id="1.10.3540.10">
    <property type="entry name" value="uncharacterized protein from magnetospirillum magneticum domain"/>
    <property type="match status" value="1"/>
</dbReference>
<name>A0A261FEA0_9BIFI</name>
<accession>A0A261FEA0</accession>
<dbReference type="Pfam" id="PF08849">
    <property type="entry name" value="BrxA"/>
    <property type="match status" value="1"/>
</dbReference>
<protein>
    <recommendedName>
        <fullName evidence="3">DUF1819 family protein</fullName>
    </recommendedName>
</protein>
<dbReference type="InterPro" id="IPR014948">
    <property type="entry name" value="BrxA"/>
</dbReference>